<dbReference type="InterPro" id="IPR036936">
    <property type="entry name" value="CRIB_dom_sf"/>
</dbReference>
<feature type="region of interest" description="Disordered" evidence="1">
    <location>
        <begin position="40"/>
        <end position="203"/>
    </location>
</feature>
<accession>A0A8S0Q510</accession>
<evidence type="ECO:0000259" key="2">
    <source>
        <dbReference type="PROSITE" id="PS50108"/>
    </source>
</evidence>
<dbReference type="PANTHER" id="PTHR46325">
    <property type="entry name" value="CRIB DOMAIN-CONTAINING PROTEIN RIC8"/>
    <property type="match status" value="1"/>
</dbReference>
<dbReference type="PANTHER" id="PTHR46325:SF20">
    <property type="entry name" value="CRIB DOMAIN-CONTAINING PROTEIN RIC10"/>
    <property type="match status" value="1"/>
</dbReference>
<dbReference type="CDD" id="cd00132">
    <property type="entry name" value="CRIB"/>
    <property type="match status" value="1"/>
</dbReference>
<dbReference type="AlphaFoldDB" id="A0A8S0Q510"/>
<comment type="caution">
    <text evidence="3">The sequence shown here is derived from an EMBL/GenBank/DDBJ whole genome shotgun (WGS) entry which is preliminary data.</text>
</comment>
<dbReference type="InterPro" id="IPR000095">
    <property type="entry name" value="CRIB_dom"/>
</dbReference>
<evidence type="ECO:0000313" key="4">
    <source>
        <dbReference type="Proteomes" id="UP000594638"/>
    </source>
</evidence>
<dbReference type="PROSITE" id="PS50108">
    <property type="entry name" value="CRIB"/>
    <property type="match status" value="1"/>
</dbReference>
<sequence>MGTKMKGLLKGLRYISQIFEEEKEAEMQIGNPTDVKHVAHIGWDGPSASIENSPSWMKEFKESTGGFQSAPLGEPGDSKENPEVKWVSEDSKKGSRELPKLPKSSRRHTSLDSPNDSPKKKDGSTRSRHSRRHNSKDSSDSVKSNRQHQECESTSENILDIPKKSRRKKSKESNNVGSSRLGSRSKGPYPGPDAESIVPRIEQ</sequence>
<gene>
    <name evidence="3" type="ORF">OLEA9_A071734</name>
</gene>
<dbReference type="Proteomes" id="UP000594638">
    <property type="component" value="Unassembled WGS sequence"/>
</dbReference>
<evidence type="ECO:0000313" key="3">
    <source>
        <dbReference type="EMBL" id="CAA2959887.1"/>
    </source>
</evidence>
<dbReference type="Gene3D" id="3.90.810.10">
    <property type="entry name" value="CRIB domain"/>
    <property type="match status" value="1"/>
</dbReference>
<protein>
    <recommendedName>
        <fullName evidence="2">CRIB domain-containing protein</fullName>
    </recommendedName>
</protein>
<dbReference type="SMART" id="SM00285">
    <property type="entry name" value="PBD"/>
    <property type="match status" value="1"/>
</dbReference>
<reference evidence="3 4" key="1">
    <citation type="submission" date="2019-12" db="EMBL/GenBank/DDBJ databases">
        <authorList>
            <person name="Alioto T."/>
            <person name="Alioto T."/>
            <person name="Gomez Garrido J."/>
        </authorList>
    </citation>
    <scope>NUCLEOTIDE SEQUENCE [LARGE SCALE GENOMIC DNA]</scope>
</reference>
<dbReference type="OrthoDB" id="4206278at2759"/>
<organism evidence="3 4">
    <name type="scientific">Olea europaea subsp. europaea</name>
    <dbReference type="NCBI Taxonomy" id="158383"/>
    <lineage>
        <taxon>Eukaryota</taxon>
        <taxon>Viridiplantae</taxon>
        <taxon>Streptophyta</taxon>
        <taxon>Embryophyta</taxon>
        <taxon>Tracheophyta</taxon>
        <taxon>Spermatophyta</taxon>
        <taxon>Magnoliopsida</taxon>
        <taxon>eudicotyledons</taxon>
        <taxon>Gunneridae</taxon>
        <taxon>Pentapetalae</taxon>
        <taxon>asterids</taxon>
        <taxon>lamiids</taxon>
        <taxon>Lamiales</taxon>
        <taxon>Oleaceae</taxon>
        <taxon>Oleeae</taxon>
        <taxon>Olea</taxon>
    </lineage>
</organism>
<evidence type="ECO:0000256" key="1">
    <source>
        <dbReference type="SAM" id="MobiDB-lite"/>
    </source>
</evidence>
<dbReference type="Gramene" id="OE9A071734T1">
    <property type="protein sequence ID" value="OE9A071734C1"/>
    <property type="gene ID" value="OE9A071734"/>
</dbReference>
<proteinExistence type="predicted"/>
<dbReference type="Pfam" id="PF00786">
    <property type="entry name" value="PBD"/>
    <property type="match status" value="1"/>
</dbReference>
<feature type="compositionally biased region" description="Polar residues" evidence="1">
    <location>
        <begin position="173"/>
        <end position="182"/>
    </location>
</feature>
<feature type="domain" description="CRIB" evidence="2">
    <location>
        <begin position="29"/>
        <end position="42"/>
    </location>
</feature>
<keyword evidence="4" id="KW-1185">Reference proteome</keyword>
<name>A0A8S0Q510_OLEEU</name>
<feature type="compositionally biased region" description="Basic and acidic residues" evidence="1">
    <location>
        <begin position="76"/>
        <end position="100"/>
    </location>
</feature>
<dbReference type="EMBL" id="CACTIH010000352">
    <property type="protein sequence ID" value="CAA2959887.1"/>
    <property type="molecule type" value="Genomic_DNA"/>
</dbReference>
<dbReference type="FunFam" id="3.90.810.10:FF:000029">
    <property type="entry name" value="Elongation factor Ts, mitochondrial"/>
    <property type="match status" value="1"/>
</dbReference>